<dbReference type="PANTHER" id="PTHR43227:SF11">
    <property type="entry name" value="BLL4140 PROTEIN"/>
    <property type="match status" value="1"/>
</dbReference>
<dbReference type="PANTHER" id="PTHR43227">
    <property type="entry name" value="BLL4140 PROTEIN"/>
    <property type="match status" value="1"/>
</dbReference>
<dbReference type="PROSITE" id="PS50928">
    <property type="entry name" value="ABC_TM1"/>
    <property type="match status" value="1"/>
</dbReference>
<dbReference type="CDD" id="cd06261">
    <property type="entry name" value="TM_PBP2"/>
    <property type="match status" value="1"/>
</dbReference>
<comment type="similarity">
    <text evidence="7">Belongs to the binding-protein-dependent transport system permease family.</text>
</comment>
<dbReference type="Pfam" id="PF13360">
    <property type="entry name" value="PQQ_2"/>
    <property type="match status" value="1"/>
</dbReference>
<dbReference type="RefSeq" id="WP_378133009.1">
    <property type="nucleotide sequence ID" value="NZ_JBHSMI010000023.1"/>
</dbReference>
<feature type="transmembrane region" description="Helical" evidence="7">
    <location>
        <begin position="449"/>
        <end position="470"/>
    </location>
</feature>
<dbReference type="Gene3D" id="1.10.3720.10">
    <property type="entry name" value="MetI-like"/>
    <property type="match status" value="1"/>
</dbReference>
<dbReference type="EMBL" id="JBHSMI010000023">
    <property type="protein sequence ID" value="MFC5403555.1"/>
    <property type="molecule type" value="Genomic_DNA"/>
</dbReference>
<sequence length="639" mass="69209">MRNGLKLGLVALGLFVLLAPTSVFAKTNWTLDPGKGVTSLSLSADGSKLAVGSYDTHAYVFDQEGKKLTDIAANNVVTGVTVIGNEKLLVSSDDRRLYAYDLNGNLLWESNLKKRVEGVSASADGSVAAVTVQNSPDLLLIDTASGEAKGKTNIGFRVQDAAVASNGKYIAVGGKDQNAYLLDEQGKLLYKAGMDGTISSVAVTGEGELVVGLTTPKVIVLNAKGEVERTIDVQDAVKDVAVASDGRTIGAADYAGNFYVISDKGKVLWKIRVNAPATRVVFDAKAVNLYGGTEDGQIYRYDVESAVKGAASAARNAQYVNVAIAAGVLIAAAALFLVLKKYNRLSVFRRIWKAKWIYVALFPAFFLLIGFLYVPAISGLYHSLYDWHPGGRSSYVGLANFRRMLTDEYVTKGIGNLAILIVTGLIKAIVPPLVVAELIYHLKSKRLQYYFRTAFVSSMVIPVVAMLLIWQNLYDPNLGLINHFLDAIGLESLKHSWLGDSKTAIWSVIFIGFPFVGILQLLVLYSGLLGISEELIEAAKMDGAKFMRIVRSIHLPLLSGQFKFLIILTLIGVIQDFNAILIVTGGGPMDSTYVPALQMYYAATKFDQLGYASALGVSMFFVILLITVINMKFLRSSRE</sequence>
<dbReference type="Proteomes" id="UP001596113">
    <property type="component" value="Unassembled WGS sequence"/>
</dbReference>
<dbReference type="InterPro" id="IPR050809">
    <property type="entry name" value="UgpAE/MalFG_permease"/>
</dbReference>
<evidence type="ECO:0000256" key="2">
    <source>
        <dbReference type="ARBA" id="ARBA00022448"/>
    </source>
</evidence>
<dbReference type="SUPFAM" id="SSF50998">
    <property type="entry name" value="Quinoprotein alcohol dehydrogenase-like"/>
    <property type="match status" value="1"/>
</dbReference>
<evidence type="ECO:0000313" key="11">
    <source>
        <dbReference type="Proteomes" id="UP001596113"/>
    </source>
</evidence>
<dbReference type="InterPro" id="IPR015943">
    <property type="entry name" value="WD40/YVTN_repeat-like_dom_sf"/>
</dbReference>
<gene>
    <name evidence="10" type="ORF">ACFPOF_12505</name>
</gene>
<organism evidence="10 11">
    <name type="scientific">Cohnella soli</name>
    <dbReference type="NCBI Taxonomy" id="425005"/>
    <lineage>
        <taxon>Bacteria</taxon>
        <taxon>Bacillati</taxon>
        <taxon>Bacillota</taxon>
        <taxon>Bacilli</taxon>
        <taxon>Bacillales</taxon>
        <taxon>Paenibacillaceae</taxon>
        <taxon>Cohnella</taxon>
    </lineage>
</organism>
<dbReference type="InterPro" id="IPR035906">
    <property type="entry name" value="MetI-like_sf"/>
</dbReference>
<keyword evidence="5 7" id="KW-1133">Transmembrane helix</keyword>
<keyword evidence="6 7" id="KW-0472">Membrane</keyword>
<feature type="signal peptide" evidence="8">
    <location>
        <begin position="1"/>
        <end position="25"/>
    </location>
</feature>
<comment type="caution">
    <text evidence="10">The sequence shown here is derived from an EMBL/GenBank/DDBJ whole genome shotgun (WGS) entry which is preliminary data.</text>
</comment>
<feature type="transmembrane region" description="Helical" evidence="7">
    <location>
        <begin position="414"/>
        <end position="440"/>
    </location>
</feature>
<feature type="transmembrane region" description="Helical" evidence="7">
    <location>
        <begin position="319"/>
        <end position="339"/>
    </location>
</feature>
<comment type="subcellular location">
    <subcellularLocation>
        <location evidence="1 7">Cell membrane</location>
        <topology evidence="1 7">Multi-pass membrane protein</topology>
    </subcellularLocation>
</comment>
<evidence type="ECO:0000256" key="1">
    <source>
        <dbReference type="ARBA" id="ARBA00004651"/>
    </source>
</evidence>
<reference evidence="11" key="1">
    <citation type="journal article" date="2019" name="Int. J. Syst. Evol. Microbiol.">
        <title>The Global Catalogue of Microorganisms (GCM) 10K type strain sequencing project: providing services to taxonomists for standard genome sequencing and annotation.</title>
        <authorList>
            <consortium name="The Broad Institute Genomics Platform"/>
            <consortium name="The Broad Institute Genome Sequencing Center for Infectious Disease"/>
            <person name="Wu L."/>
            <person name="Ma J."/>
        </authorList>
    </citation>
    <scope>NUCLEOTIDE SEQUENCE [LARGE SCALE GENOMIC DNA]</scope>
    <source>
        <strain evidence="11">CGMCC 1.18575</strain>
    </source>
</reference>
<dbReference type="SMART" id="SM00320">
    <property type="entry name" value="WD40"/>
    <property type="match status" value="5"/>
</dbReference>
<dbReference type="InterPro" id="IPR018391">
    <property type="entry name" value="PQQ_b-propeller_rpt"/>
</dbReference>
<name>A0ABW0HQN5_9BACL</name>
<feature type="chain" id="PRO_5046989593" evidence="8">
    <location>
        <begin position="26"/>
        <end position="639"/>
    </location>
</feature>
<dbReference type="InterPro" id="IPR000515">
    <property type="entry name" value="MetI-like"/>
</dbReference>
<evidence type="ECO:0000313" key="10">
    <source>
        <dbReference type="EMBL" id="MFC5403555.1"/>
    </source>
</evidence>
<dbReference type="SMART" id="SM00564">
    <property type="entry name" value="PQQ"/>
    <property type="match status" value="3"/>
</dbReference>
<evidence type="ECO:0000256" key="8">
    <source>
        <dbReference type="SAM" id="SignalP"/>
    </source>
</evidence>
<proteinExistence type="inferred from homology"/>
<dbReference type="InterPro" id="IPR002372">
    <property type="entry name" value="PQQ_rpt_dom"/>
</dbReference>
<dbReference type="Pfam" id="PF00528">
    <property type="entry name" value="BPD_transp_1"/>
    <property type="match status" value="1"/>
</dbReference>
<keyword evidence="11" id="KW-1185">Reference proteome</keyword>
<feature type="transmembrane region" description="Helical" evidence="7">
    <location>
        <begin position="609"/>
        <end position="629"/>
    </location>
</feature>
<evidence type="ECO:0000259" key="9">
    <source>
        <dbReference type="PROSITE" id="PS50928"/>
    </source>
</evidence>
<feature type="domain" description="ABC transmembrane type-1" evidence="9">
    <location>
        <begin position="414"/>
        <end position="630"/>
    </location>
</feature>
<evidence type="ECO:0000256" key="6">
    <source>
        <dbReference type="ARBA" id="ARBA00023136"/>
    </source>
</evidence>
<dbReference type="InterPro" id="IPR001680">
    <property type="entry name" value="WD40_rpt"/>
</dbReference>
<accession>A0ABW0HQN5</accession>
<protein>
    <submittedName>
        <fullName evidence="10">ABC transporter permease subunit</fullName>
    </submittedName>
</protein>
<keyword evidence="2 7" id="KW-0813">Transport</keyword>
<feature type="transmembrane region" description="Helical" evidence="7">
    <location>
        <begin position="504"/>
        <end position="531"/>
    </location>
</feature>
<dbReference type="Gene3D" id="2.130.10.10">
    <property type="entry name" value="YVTN repeat-like/Quinoprotein amine dehydrogenase"/>
    <property type="match status" value="2"/>
</dbReference>
<dbReference type="InterPro" id="IPR011047">
    <property type="entry name" value="Quinoprotein_ADH-like_sf"/>
</dbReference>
<evidence type="ECO:0000256" key="3">
    <source>
        <dbReference type="ARBA" id="ARBA00022475"/>
    </source>
</evidence>
<evidence type="ECO:0000256" key="7">
    <source>
        <dbReference type="RuleBase" id="RU363032"/>
    </source>
</evidence>
<keyword evidence="4 7" id="KW-0812">Transmembrane</keyword>
<keyword evidence="3" id="KW-1003">Cell membrane</keyword>
<evidence type="ECO:0000256" key="4">
    <source>
        <dbReference type="ARBA" id="ARBA00022692"/>
    </source>
</evidence>
<keyword evidence="8" id="KW-0732">Signal</keyword>
<feature type="transmembrane region" description="Helical" evidence="7">
    <location>
        <begin position="359"/>
        <end position="381"/>
    </location>
</feature>
<dbReference type="SUPFAM" id="SSF161098">
    <property type="entry name" value="MetI-like"/>
    <property type="match status" value="1"/>
</dbReference>
<evidence type="ECO:0000256" key="5">
    <source>
        <dbReference type="ARBA" id="ARBA00022989"/>
    </source>
</evidence>